<evidence type="ECO:0000256" key="1">
    <source>
        <dbReference type="SAM" id="MobiDB-lite"/>
    </source>
</evidence>
<feature type="region of interest" description="Disordered" evidence="1">
    <location>
        <begin position="1"/>
        <end position="23"/>
    </location>
</feature>
<proteinExistence type="predicted"/>
<feature type="non-terminal residue" evidence="2">
    <location>
        <position position="95"/>
    </location>
</feature>
<gene>
    <name evidence="2" type="ORF">Tci_894472</name>
</gene>
<protein>
    <submittedName>
        <fullName evidence="2">Uncharacterized protein</fullName>
    </submittedName>
</protein>
<reference evidence="2" key="1">
    <citation type="journal article" date="2019" name="Sci. Rep.">
        <title>Draft genome of Tanacetum cinerariifolium, the natural source of mosquito coil.</title>
        <authorList>
            <person name="Yamashiro T."/>
            <person name="Shiraishi A."/>
            <person name="Satake H."/>
            <person name="Nakayama K."/>
        </authorList>
    </citation>
    <scope>NUCLEOTIDE SEQUENCE</scope>
</reference>
<organism evidence="2">
    <name type="scientific">Tanacetum cinerariifolium</name>
    <name type="common">Dalmatian daisy</name>
    <name type="synonym">Chrysanthemum cinerariifolium</name>
    <dbReference type="NCBI Taxonomy" id="118510"/>
    <lineage>
        <taxon>Eukaryota</taxon>
        <taxon>Viridiplantae</taxon>
        <taxon>Streptophyta</taxon>
        <taxon>Embryophyta</taxon>
        <taxon>Tracheophyta</taxon>
        <taxon>Spermatophyta</taxon>
        <taxon>Magnoliopsida</taxon>
        <taxon>eudicotyledons</taxon>
        <taxon>Gunneridae</taxon>
        <taxon>Pentapetalae</taxon>
        <taxon>asterids</taxon>
        <taxon>campanulids</taxon>
        <taxon>Asterales</taxon>
        <taxon>Asteraceae</taxon>
        <taxon>Asteroideae</taxon>
        <taxon>Anthemideae</taxon>
        <taxon>Anthemidinae</taxon>
        <taxon>Tanacetum</taxon>
    </lineage>
</organism>
<dbReference type="AlphaFoldDB" id="A0A699UK70"/>
<accession>A0A699UK70</accession>
<name>A0A699UK70_TANCI</name>
<evidence type="ECO:0000313" key="2">
    <source>
        <dbReference type="EMBL" id="GFD22503.1"/>
    </source>
</evidence>
<dbReference type="EMBL" id="BKCJ011337668">
    <property type="protein sequence ID" value="GFD22503.1"/>
    <property type="molecule type" value="Genomic_DNA"/>
</dbReference>
<comment type="caution">
    <text evidence="2">The sequence shown here is derived from an EMBL/GenBank/DDBJ whole genome shotgun (WGS) entry which is preliminary data.</text>
</comment>
<sequence>MKRGFLDNSDKKKKEGGLKVNEGPFPIFGDLARRVNNIEGKPTMPKEAAKDLNDANQVGGADVAKSIPFVDAQRNMGPEQVVFTNKDRHAASTNT</sequence>
<feature type="compositionally biased region" description="Basic and acidic residues" evidence="1">
    <location>
        <begin position="1"/>
        <end position="17"/>
    </location>
</feature>